<feature type="region of interest" description="Disordered" evidence="1">
    <location>
        <begin position="483"/>
        <end position="508"/>
    </location>
</feature>
<dbReference type="EMBL" id="AP035882">
    <property type="protein sequence ID" value="BFP50017.1"/>
    <property type="molecule type" value="Genomic_DNA"/>
</dbReference>
<evidence type="ECO:0000256" key="1">
    <source>
        <dbReference type="SAM" id="MobiDB-lite"/>
    </source>
</evidence>
<name>A0AB33KBZ0_9ACTN</name>
<proteinExistence type="predicted"/>
<geneLocation type="plasmid" evidence="2">
    <name>pCMC57_01</name>
</geneLocation>
<accession>A0AB33KBZ0</accession>
<dbReference type="AlphaFoldDB" id="A0AB33KBZ0"/>
<organism evidence="2">
    <name type="scientific">Kitasatospora sp. CMC57</name>
    <dbReference type="NCBI Taxonomy" id="3231513"/>
    <lineage>
        <taxon>Bacteria</taxon>
        <taxon>Bacillati</taxon>
        <taxon>Actinomycetota</taxon>
        <taxon>Actinomycetes</taxon>
        <taxon>Kitasatosporales</taxon>
        <taxon>Streptomycetaceae</taxon>
        <taxon>Kitasatospora</taxon>
    </lineage>
</organism>
<dbReference type="RefSeq" id="WP_407992408.1">
    <property type="nucleotide sequence ID" value="NZ_AP035882.1"/>
</dbReference>
<dbReference type="KEGG" id="kic:KCMC57_63850"/>
<reference evidence="2" key="1">
    <citation type="submission" date="2024-07" db="EMBL/GenBank/DDBJ databases">
        <title>Complete genome sequences of cellulolytic bacteria, Kitasatospora sp. CMC57 and Streptomyces sp. CMC78, isolated from Japanese agricultural soil.</title>
        <authorList>
            <person name="Hashimoto T."/>
            <person name="Ito M."/>
            <person name="Iwamoto M."/>
            <person name="Fukahori D."/>
            <person name="Shoda T."/>
            <person name="Sakoda M."/>
            <person name="Morohoshi T."/>
            <person name="Mitsuboshi M."/>
            <person name="Nishizawa T."/>
        </authorList>
    </citation>
    <scope>NUCLEOTIDE SEQUENCE</scope>
    <source>
        <strain evidence="2">CMC57</strain>
        <plasmid evidence="2">pCMC57_01</plasmid>
    </source>
</reference>
<keyword evidence="2" id="KW-0614">Plasmid</keyword>
<evidence type="ECO:0000313" key="2">
    <source>
        <dbReference type="EMBL" id="BFP50017.1"/>
    </source>
</evidence>
<gene>
    <name evidence="2" type="ORF">KCMC57_63850</name>
</gene>
<sequence>MRTDPLLLAAKRLAAPPLDVFAALGYVPTPKQQEFHDAEEFDVLYGGAAGGGKTKALVMDSILDCVLYPGLRVGAFRRTYGELKESLIAELAQVEFAKAVGARWNGTEYELRFPNGALIMFRYAESLQDATRRQGGQYQKLVFDERTLTPPDVCSFLESRLRSGRRDIPVLGIRSGTNPGGTGHGAVKTRYIKPTGYGEKVITDVRGRTVRFIPSKLSDNPHVNPEYAADLQALDGKLRSAFLDGDWDVFAGQMFPELKRDRHVVPPIALPATWRRYNGVDWGFTNPWAVLWAAVDEDGRVWFYRELYQRQVGEADQAQKILAAEDDGENIAVRYADDAMWATRGDAKAIATVYAENGVHLEKAGKGDGSRVTGWQRMRSYLAEGPACPHHRALGQDTCPMLHIFSTLPEFFRELSDLPHATKGNPEDADTAADDHLADAARYLLINLGSGPDFPILDDLEQPAAPGTLSLLTPTVAFRPDHTTPATNWWDEDDDAPRAGGTVTEPWA</sequence>
<protein>
    <submittedName>
        <fullName evidence="2">Terminase family protein</fullName>
    </submittedName>
</protein>
<dbReference type="Gene3D" id="3.30.420.280">
    <property type="match status" value="1"/>
</dbReference>
<dbReference type="Gene3D" id="3.40.50.300">
    <property type="entry name" value="P-loop containing nucleotide triphosphate hydrolases"/>
    <property type="match status" value="1"/>
</dbReference>
<dbReference type="InterPro" id="IPR027417">
    <property type="entry name" value="P-loop_NTPase"/>
</dbReference>